<dbReference type="EMBL" id="RAWK01000252">
    <property type="protein sequence ID" value="RKH57106.1"/>
    <property type="molecule type" value="Genomic_DNA"/>
</dbReference>
<evidence type="ECO:0008006" key="3">
    <source>
        <dbReference type="Google" id="ProtNLM"/>
    </source>
</evidence>
<dbReference type="Gene3D" id="1.25.40.10">
    <property type="entry name" value="Tetratricopeptide repeat domain"/>
    <property type="match status" value="1"/>
</dbReference>
<dbReference type="InterPro" id="IPR011990">
    <property type="entry name" value="TPR-like_helical_dom_sf"/>
</dbReference>
<name>A0A3A8PL40_9BACT</name>
<dbReference type="AlphaFoldDB" id="A0A3A8PL40"/>
<keyword evidence="2" id="KW-1185">Reference proteome</keyword>
<proteinExistence type="predicted"/>
<accession>A0A3A8PL40</accession>
<sequence>MVLGGIGAGALVAVGLIRYAMDFEQVLFVNGLDIPVTVTAGSSRFTLDPNEHVTRHMRPGMMDVEVTGEGGTLARDTVVVTDERGLFLYNVLGAAPLYTSVIYYTTSSARNNDAGSEPQPVAGVPFQRLRSIDFVLTDPPSSMSMRKEDGQTMTRVHLGQAPGGWSTSVNWLLQTQRFAEANRLAEGLSRALPKTPGVNEIAFVTKISLARAEGLLASIAAAREWRDAHPDDLGAHRMWVHEMLRAGRGAEVRAWYADAVKQKPDSLVLASILARVEPAEEGIPRLEALVREHPGEMILQKALCMRYVRQRRWAEALPLLEAMAKGDAEYATYRDVHATVLTALGRREESARAFGKQLFEEEETEPLSLEDLLLYARLTGGSGRNGGDEVMSKLYARASKDMPYGVLQEWLSAVLGEPVDVQALRKVPPENPSAGAARILMALAEEPEFAARSIASVDSRVMRFVGAEAGVLLAAEFERQGDSALAARTLDVTAGVALSFEELQDVVHGRQSMNALGSLEWGERAALQLVLARKLDAEGKDSKAAYALVKKEALLPGPVTIALEHWDRPKPAHAVAGDSVP</sequence>
<evidence type="ECO:0000313" key="2">
    <source>
        <dbReference type="Proteomes" id="UP000267003"/>
    </source>
</evidence>
<protein>
    <recommendedName>
        <fullName evidence="3">Tetratricopeptide repeat protein</fullName>
    </recommendedName>
</protein>
<comment type="caution">
    <text evidence="1">The sequence shown here is derived from an EMBL/GenBank/DDBJ whole genome shotgun (WGS) entry which is preliminary data.</text>
</comment>
<evidence type="ECO:0000313" key="1">
    <source>
        <dbReference type="EMBL" id="RKH57106.1"/>
    </source>
</evidence>
<dbReference type="Proteomes" id="UP000267003">
    <property type="component" value="Unassembled WGS sequence"/>
</dbReference>
<reference evidence="2" key="1">
    <citation type="submission" date="2018-09" db="EMBL/GenBank/DDBJ databases">
        <authorList>
            <person name="Livingstone P.G."/>
            <person name="Whitworth D.E."/>
        </authorList>
    </citation>
    <scope>NUCLEOTIDE SEQUENCE [LARGE SCALE GENOMIC DNA]</scope>
    <source>
        <strain evidence="2">AB050A</strain>
    </source>
</reference>
<organism evidence="1 2">
    <name type="scientific">Corallococcus aberystwythensis</name>
    <dbReference type="NCBI Taxonomy" id="2316722"/>
    <lineage>
        <taxon>Bacteria</taxon>
        <taxon>Pseudomonadati</taxon>
        <taxon>Myxococcota</taxon>
        <taxon>Myxococcia</taxon>
        <taxon>Myxococcales</taxon>
        <taxon>Cystobacterineae</taxon>
        <taxon>Myxococcaceae</taxon>
        <taxon>Corallococcus</taxon>
    </lineage>
</organism>
<dbReference type="SUPFAM" id="SSF48452">
    <property type="entry name" value="TPR-like"/>
    <property type="match status" value="1"/>
</dbReference>
<gene>
    <name evidence="1" type="ORF">D7W81_32120</name>
</gene>